<organism evidence="3">
    <name type="scientific">marine sediment metagenome</name>
    <dbReference type="NCBI Taxonomy" id="412755"/>
    <lineage>
        <taxon>unclassified sequences</taxon>
        <taxon>metagenomes</taxon>
        <taxon>ecological metagenomes</taxon>
    </lineage>
</organism>
<gene>
    <name evidence="3" type="ORF">LCGC14_1809290</name>
</gene>
<comment type="caution">
    <text evidence="3">The sequence shown here is derived from an EMBL/GenBank/DDBJ whole genome shotgun (WGS) entry which is preliminary data.</text>
</comment>
<dbReference type="Pfam" id="PF05838">
    <property type="entry name" value="Glyco_hydro_108"/>
    <property type="match status" value="1"/>
</dbReference>
<dbReference type="Pfam" id="PF09374">
    <property type="entry name" value="PG_binding_3"/>
    <property type="match status" value="1"/>
</dbReference>
<dbReference type="InterPro" id="IPR018537">
    <property type="entry name" value="Peptidoglycan-bd_3"/>
</dbReference>
<evidence type="ECO:0000259" key="2">
    <source>
        <dbReference type="Pfam" id="PF09374"/>
    </source>
</evidence>
<dbReference type="AlphaFoldDB" id="A0A0F9JLW7"/>
<feature type="domain" description="Peptidoglycan binding" evidence="2">
    <location>
        <begin position="89"/>
        <end position="164"/>
    </location>
</feature>
<reference evidence="3" key="1">
    <citation type="journal article" date="2015" name="Nature">
        <title>Complex archaea that bridge the gap between prokaryotes and eukaryotes.</title>
        <authorList>
            <person name="Spang A."/>
            <person name="Saw J.H."/>
            <person name="Jorgensen S.L."/>
            <person name="Zaremba-Niedzwiedzka K."/>
            <person name="Martijn J."/>
            <person name="Lind A.E."/>
            <person name="van Eijk R."/>
            <person name="Schleper C."/>
            <person name="Guy L."/>
            <person name="Ettema T.J."/>
        </authorList>
    </citation>
    <scope>NUCLEOTIDE SEQUENCE</scope>
</reference>
<dbReference type="InterPro" id="IPR023346">
    <property type="entry name" value="Lysozyme-like_dom_sf"/>
</dbReference>
<sequence length="166" mass="18842">MASFDKAIPTILKHEGGYVNDPLDPGGETNFGISKRTFPDVDIKTLREDQAISIYRELYWLPGIYDAIVDQDTATKVFDLAVNMGHRAAHRLLQKALRKFKVHHLLDIKIDGVFGPKTLQAINEGGEPEEILDELRIQAAVYYANLMVKKPGLVRFAYNWMRRAQS</sequence>
<accession>A0A0F9JLW7</accession>
<feature type="domain" description="TtsA-like Glycoside hydrolase family 108" evidence="1">
    <location>
        <begin position="10"/>
        <end position="85"/>
    </location>
</feature>
<protein>
    <submittedName>
        <fullName evidence="3">Uncharacterized protein</fullName>
    </submittedName>
</protein>
<evidence type="ECO:0000313" key="3">
    <source>
        <dbReference type="EMBL" id="KKL99947.1"/>
    </source>
</evidence>
<dbReference type="InterPro" id="IPR008565">
    <property type="entry name" value="TtsA-like_GH18_dom"/>
</dbReference>
<dbReference type="Gene3D" id="1.20.141.10">
    <property type="entry name" value="Chitosanase, subunit A, domain 1"/>
    <property type="match status" value="1"/>
</dbReference>
<dbReference type="EMBL" id="LAZR01017547">
    <property type="protein sequence ID" value="KKL99947.1"/>
    <property type="molecule type" value="Genomic_DNA"/>
</dbReference>
<dbReference type="CDD" id="cd13926">
    <property type="entry name" value="N-acetylmuramidase_GH108"/>
    <property type="match status" value="1"/>
</dbReference>
<evidence type="ECO:0000259" key="1">
    <source>
        <dbReference type="Pfam" id="PF05838"/>
    </source>
</evidence>
<dbReference type="SUPFAM" id="SSF53955">
    <property type="entry name" value="Lysozyme-like"/>
    <property type="match status" value="1"/>
</dbReference>
<name>A0A0F9JLW7_9ZZZZ</name>
<proteinExistence type="predicted"/>